<evidence type="ECO:0000313" key="1">
    <source>
        <dbReference type="EMBL" id="DAD37053.1"/>
    </source>
</evidence>
<keyword evidence="2" id="KW-1185">Reference proteome</keyword>
<dbReference type="Proteomes" id="UP000607653">
    <property type="component" value="Unassembled WGS sequence"/>
</dbReference>
<organism evidence="1 2">
    <name type="scientific">Nelumbo nucifera</name>
    <name type="common">Sacred lotus</name>
    <dbReference type="NCBI Taxonomy" id="4432"/>
    <lineage>
        <taxon>Eukaryota</taxon>
        <taxon>Viridiplantae</taxon>
        <taxon>Streptophyta</taxon>
        <taxon>Embryophyta</taxon>
        <taxon>Tracheophyta</taxon>
        <taxon>Spermatophyta</taxon>
        <taxon>Magnoliopsida</taxon>
        <taxon>Proteales</taxon>
        <taxon>Nelumbonaceae</taxon>
        <taxon>Nelumbo</taxon>
    </lineage>
</organism>
<reference evidence="1 2" key="1">
    <citation type="journal article" date="2020" name="Mol. Biol. Evol.">
        <title>Distinct Expression and Methylation Patterns for Genes with Different Fates following a Single Whole-Genome Duplication in Flowering Plants.</title>
        <authorList>
            <person name="Shi T."/>
            <person name="Rahmani R.S."/>
            <person name="Gugger P.F."/>
            <person name="Wang M."/>
            <person name="Li H."/>
            <person name="Zhang Y."/>
            <person name="Li Z."/>
            <person name="Wang Q."/>
            <person name="Van de Peer Y."/>
            <person name="Marchal K."/>
            <person name="Chen J."/>
        </authorList>
    </citation>
    <scope>NUCLEOTIDE SEQUENCE [LARGE SCALE GENOMIC DNA]</scope>
    <source>
        <tissue evidence="1">Leaf</tissue>
    </source>
</reference>
<dbReference type="EMBL" id="DUZY01000004">
    <property type="protein sequence ID" value="DAD37053.1"/>
    <property type="molecule type" value="Genomic_DNA"/>
</dbReference>
<name>A0A822YXX1_NELNU</name>
<dbReference type="AlphaFoldDB" id="A0A822YXX1"/>
<protein>
    <submittedName>
        <fullName evidence="1">Uncharacterized protein</fullName>
    </submittedName>
</protein>
<gene>
    <name evidence="1" type="ORF">HUJ06_007694</name>
</gene>
<accession>A0A822YXX1</accession>
<proteinExistence type="predicted"/>
<evidence type="ECO:0000313" key="2">
    <source>
        <dbReference type="Proteomes" id="UP000607653"/>
    </source>
</evidence>
<comment type="caution">
    <text evidence="1">The sequence shown here is derived from an EMBL/GenBank/DDBJ whole genome shotgun (WGS) entry which is preliminary data.</text>
</comment>
<sequence length="117" mass="12941">MTNGQSNVKEIHCTWCSSTTIGWTMEHNGITTVILPQRELLNLILRELNAQDVEWIVSSGNGLYQATVAFIVHGHEAIFIGKLRPSLGASIQSTVALGIRHIKEAHRVHVVGLTYIK</sequence>